<dbReference type="SUPFAM" id="SSF52113">
    <property type="entry name" value="BRCT domain"/>
    <property type="match status" value="1"/>
</dbReference>
<dbReference type="InterPro" id="IPR053036">
    <property type="entry name" value="CellCycle_DNARepair_Reg"/>
</dbReference>
<proteinExistence type="predicted"/>
<dbReference type="InterPro" id="IPR001357">
    <property type="entry name" value="BRCT_dom"/>
</dbReference>
<name>A0A3P7M3E4_DIBLA</name>
<accession>A0A3P7M3E4</accession>
<feature type="non-terminal residue" evidence="2">
    <location>
        <position position="180"/>
    </location>
</feature>
<evidence type="ECO:0000313" key="3">
    <source>
        <dbReference type="Proteomes" id="UP000281553"/>
    </source>
</evidence>
<dbReference type="EMBL" id="UYRU01067025">
    <property type="protein sequence ID" value="VDN16778.1"/>
    <property type="molecule type" value="Genomic_DNA"/>
</dbReference>
<dbReference type="Proteomes" id="UP000281553">
    <property type="component" value="Unassembled WGS sequence"/>
</dbReference>
<reference evidence="2 3" key="1">
    <citation type="submission" date="2018-11" db="EMBL/GenBank/DDBJ databases">
        <authorList>
            <consortium name="Pathogen Informatics"/>
        </authorList>
    </citation>
    <scope>NUCLEOTIDE SEQUENCE [LARGE SCALE GENOMIC DNA]</scope>
</reference>
<protein>
    <recommendedName>
        <fullName evidence="1">BRCT domain-containing protein</fullName>
    </recommendedName>
</protein>
<dbReference type="PROSITE" id="PS50172">
    <property type="entry name" value="BRCT"/>
    <property type="match status" value="2"/>
</dbReference>
<dbReference type="InterPro" id="IPR036420">
    <property type="entry name" value="BRCT_dom_sf"/>
</dbReference>
<dbReference type="Gene3D" id="3.40.50.10190">
    <property type="entry name" value="BRCT domain"/>
    <property type="match status" value="1"/>
</dbReference>
<dbReference type="Pfam" id="PF00533">
    <property type="entry name" value="BRCT"/>
    <property type="match status" value="1"/>
</dbReference>
<evidence type="ECO:0000259" key="1">
    <source>
        <dbReference type="PROSITE" id="PS50172"/>
    </source>
</evidence>
<feature type="domain" description="BRCT" evidence="1">
    <location>
        <begin position="12"/>
        <end position="63"/>
    </location>
</feature>
<organism evidence="2 3">
    <name type="scientific">Dibothriocephalus latus</name>
    <name type="common">Fish tapeworm</name>
    <name type="synonym">Diphyllobothrium latum</name>
    <dbReference type="NCBI Taxonomy" id="60516"/>
    <lineage>
        <taxon>Eukaryota</taxon>
        <taxon>Metazoa</taxon>
        <taxon>Spiralia</taxon>
        <taxon>Lophotrochozoa</taxon>
        <taxon>Platyhelminthes</taxon>
        <taxon>Cestoda</taxon>
        <taxon>Eucestoda</taxon>
        <taxon>Diphyllobothriidea</taxon>
        <taxon>Diphyllobothriidae</taxon>
        <taxon>Dibothriocephalus</taxon>
    </lineage>
</organism>
<feature type="domain" description="BRCT" evidence="1">
    <location>
        <begin position="64"/>
        <end position="156"/>
    </location>
</feature>
<sequence>MKSRRAVNHPILSDRVKFAISDDNKSDQVGEAEDLYAIPVVTSEWVRLSLETNTFLPFAPFHPNFRKIFTDVTAVFSELSLKDCITLSAHITIRGGLVKTTLDSSVTHLICGRAAGSLYDFCENCMQPDKVKIVSPDWVIECVKADKCINWDNYNIDLLVKPSPPKTIKPKPVPARPSAP</sequence>
<gene>
    <name evidence="2" type="ORF">DILT_LOCUS12609</name>
</gene>
<evidence type="ECO:0000313" key="2">
    <source>
        <dbReference type="EMBL" id="VDN16778.1"/>
    </source>
</evidence>
<dbReference type="PANTHER" id="PTHR47667:SF1">
    <property type="entry name" value="REGULATOR OF TY1 TRANSPOSITION PROTEIN 107"/>
    <property type="match status" value="1"/>
</dbReference>
<dbReference type="OrthoDB" id="342264at2759"/>
<keyword evidence="3" id="KW-1185">Reference proteome</keyword>
<dbReference type="PANTHER" id="PTHR47667">
    <property type="entry name" value="REGULATOR OF TY1 TRANSPOSITION PROTEIN 107"/>
    <property type="match status" value="1"/>
</dbReference>
<dbReference type="SMART" id="SM00292">
    <property type="entry name" value="BRCT"/>
    <property type="match status" value="1"/>
</dbReference>
<dbReference type="AlphaFoldDB" id="A0A3P7M3E4"/>